<evidence type="ECO:0000256" key="10">
    <source>
        <dbReference type="ARBA" id="ARBA00023030"/>
    </source>
</evidence>
<gene>
    <name evidence="19" type="primary">bmp3</name>
</gene>
<evidence type="ECO:0000256" key="14">
    <source>
        <dbReference type="RuleBase" id="RU000354"/>
    </source>
</evidence>
<evidence type="ECO:0000256" key="15">
    <source>
        <dbReference type="SAM" id="MobiDB-lite"/>
    </source>
</evidence>
<evidence type="ECO:0000313" key="19">
    <source>
        <dbReference type="RefSeq" id="XP_010764851.1"/>
    </source>
</evidence>
<dbReference type="RefSeq" id="XP_010764851.1">
    <property type="nucleotide sequence ID" value="XM_010766549.1"/>
</dbReference>
<sequence>MVCFSGGRDHIWKLARLSTNSYLFCFYLHFCSSMALYSRFVVVLLYGWSYLCVGYCAMLKTDSFSDKRKVDFTHSEDKKHPAKDDQDLLLQDTMTEHMQMLYAKYNRAGFPFKDGNTVRSFKAQWGTINNKQLQIFNLTALTKSEDVLSATLHYYIGDLQNRTQGCSRSKSCGRHGPRRHNHIHMVIWSFASVDNEIRTLGHFRINVSTLYRDFISWQWKDITRVVNQAKHHDELLIGIDVTSQGPQQWKKLLSDRSPYILVYANDSAISEPESVVATLQRHHSVGGEGSISQLGLRERNTTEQEQPQARNKRSVNVLLPLQNNELPGPEYPYETTGWDETSPYETFENKQARRPRKKTRKNQRHKMPLLQFDEQTIKKARKKQWNEPRNCARRYLKVDFADIGWSEWIISPKSFDAYYCSGSCQFPMPKALKPSNHATIQSIVRAVGVVPGIPEPCCVPEKMSSLSILFFDEDKNVVLKVYPNMTVDSCACR</sequence>
<comment type="subcellular location">
    <subcellularLocation>
        <location evidence="1">Secreted</location>
    </subcellularLocation>
</comment>
<dbReference type="PROSITE" id="PS51362">
    <property type="entry name" value="TGF_BETA_2"/>
    <property type="match status" value="1"/>
</dbReference>
<dbReference type="AlphaFoldDB" id="A0A6I9MST6"/>
<evidence type="ECO:0000256" key="1">
    <source>
        <dbReference type="ARBA" id="ARBA00004613"/>
    </source>
</evidence>
<dbReference type="GO" id="GO:0001649">
    <property type="term" value="P:osteoblast differentiation"/>
    <property type="evidence" value="ECO:0007669"/>
    <property type="project" value="InterPro"/>
</dbReference>
<keyword evidence="18" id="KW-1185">Reference proteome</keyword>
<evidence type="ECO:0000256" key="4">
    <source>
        <dbReference type="ARBA" id="ARBA00022473"/>
    </source>
</evidence>
<reference evidence="19" key="1">
    <citation type="submission" date="2025-08" db="UniProtKB">
        <authorList>
            <consortium name="RefSeq"/>
        </authorList>
    </citation>
    <scope>IDENTIFICATION</scope>
    <source>
        <tissue evidence="19">Muscle</tissue>
    </source>
</reference>
<protein>
    <recommendedName>
        <fullName evidence="3">Bone morphogenetic protein 3</fullName>
    </recommendedName>
</protein>
<accession>A0A6I9MST6</accession>
<name>A0A6I9MST6_9TELE</name>
<dbReference type="SUPFAM" id="SSF57501">
    <property type="entry name" value="Cystine-knot cytokines"/>
    <property type="match status" value="1"/>
</dbReference>
<keyword evidence="8" id="KW-0732">Signal</keyword>
<dbReference type="Proteomes" id="UP000504611">
    <property type="component" value="Unplaced"/>
</dbReference>
<evidence type="ECO:0000256" key="11">
    <source>
        <dbReference type="ARBA" id="ARBA00023157"/>
    </source>
</evidence>
<keyword evidence="7" id="KW-0165">Cleavage on pair of basic residues</keyword>
<feature type="domain" description="TGF-beta family profile" evidence="17">
    <location>
        <begin position="381"/>
        <end position="493"/>
    </location>
</feature>
<keyword evidence="16" id="KW-0812">Transmembrane</keyword>
<dbReference type="InterPro" id="IPR001839">
    <property type="entry name" value="TGF-b_C"/>
</dbReference>
<evidence type="ECO:0000259" key="17">
    <source>
        <dbReference type="PROSITE" id="PS51362"/>
    </source>
</evidence>
<comment type="similarity">
    <text evidence="2 14">Belongs to the TGF-beta family.</text>
</comment>
<keyword evidence="9" id="KW-0221">Differentiation</keyword>
<evidence type="ECO:0000256" key="8">
    <source>
        <dbReference type="ARBA" id="ARBA00022729"/>
    </source>
</evidence>
<evidence type="ECO:0000256" key="9">
    <source>
        <dbReference type="ARBA" id="ARBA00022782"/>
    </source>
</evidence>
<evidence type="ECO:0000256" key="5">
    <source>
        <dbReference type="ARBA" id="ARBA00022514"/>
    </source>
</evidence>
<dbReference type="InterPro" id="IPR017197">
    <property type="entry name" value="BMP3/BMP3B"/>
</dbReference>
<feature type="transmembrane region" description="Helical" evidence="16">
    <location>
        <begin position="21"/>
        <end position="48"/>
    </location>
</feature>
<keyword evidence="4" id="KW-0217">Developmental protein</keyword>
<dbReference type="GO" id="GO:0005125">
    <property type="term" value="F:cytokine activity"/>
    <property type="evidence" value="ECO:0007669"/>
    <property type="project" value="UniProtKB-KW"/>
</dbReference>
<keyword evidence="16" id="KW-1133">Transmembrane helix</keyword>
<evidence type="ECO:0000313" key="18">
    <source>
        <dbReference type="Proteomes" id="UP000504611"/>
    </source>
</evidence>
<evidence type="ECO:0000256" key="13">
    <source>
        <dbReference type="PIRSR" id="PIRSR037403-1"/>
    </source>
</evidence>
<keyword evidence="10 14" id="KW-0339">Growth factor</keyword>
<feature type="disulfide bond" evidence="13">
    <location>
        <begin position="420"/>
        <end position="490"/>
    </location>
</feature>
<proteinExistence type="inferred from homology"/>
<dbReference type="SMART" id="SM00204">
    <property type="entry name" value="TGFB"/>
    <property type="match status" value="1"/>
</dbReference>
<dbReference type="InterPro" id="IPR017948">
    <property type="entry name" value="TGFb_CS"/>
</dbReference>
<dbReference type="KEGG" id="ncc:104941449"/>
<dbReference type="GeneID" id="104941449"/>
<dbReference type="InterPro" id="IPR015615">
    <property type="entry name" value="TGF-beta-rel"/>
</dbReference>
<organism evidence="18 19">
    <name type="scientific">Notothenia coriiceps</name>
    <name type="common">black rockcod</name>
    <dbReference type="NCBI Taxonomy" id="8208"/>
    <lineage>
        <taxon>Eukaryota</taxon>
        <taxon>Metazoa</taxon>
        <taxon>Chordata</taxon>
        <taxon>Craniata</taxon>
        <taxon>Vertebrata</taxon>
        <taxon>Euteleostomi</taxon>
        <taxon>Actinopterygii</taxon>
        <taxon>Neopterygii</taxon>
        <taxon>Teleostei</taxon>
        <taxon>Neoteleostei</taxon>
        <taxon>Acanthomorphata</taxon>
        <taxon>Eupercaria</taxon>
        <taxon>Perciformes</taxon>
        <taxon>Notothenioidei</taxon>
        <taxon>Nototheniidae</taxon>
        <taxon>Notothenia</taxon>
    </lineage>
</organism>
<dbReference type="GO" id="GO:0005615">
    <property type="term" value="C:extracellular space"/>
    <property type="evidence" value="ECO:0007669"/>
    <property type="project" value="UniProtKB-KW"/>
</dbReference>
<feature type="disulfide bond" evidence="13">
    <location>
        <begin position="424"/>
        <end position="492"/>
    </location>
</feature>
<keyword evidence="6" id="KW-0964">Secreted</keyword>
<dbReference type="Pfam" id="PF00019">
    <property type="entry name" value="TGF_beta"/>
    <property type="match status" value="1"/>
</dbReference>
<feature type="region of interest" description="Disordered" evidence="15">
    <location>
        <begin position="286"/>
        <end position="312"/>
    </location>
</feature>
<keyword evidence="16" id="KW-0472">Membrane</keyword>
<evidence type="ECO:0000256" key="2">
    <source>
        <dbReference type="ARBA" id="ARBA00006656"/>
    </source>
</evidence>
<keyword evidence="11 13" id="KW-1015">Disulfide bond</keyword>
<dbReference type="InterPro" id="IPR029034">
    <property type="entry name" value="Cystine-knot_cytokine"/>
</dbReference>
<feature type="disulfide bond" description="Interchain" evidence="13">
    <location>
        <position position="457"/>
    </location>
</feature>
<evidence type="ECO:0000256" key="6">
    <source>
        <dbReference type="ARBA" id="ARBA00022525"/>
    </source>
</evidence>
<dbReference type="PROSITE" id="PS00250">
    <property type="entry name" value="TGF_BETA_1"/>
    <property type="match status" value="1"/>
</dbReference>
<dbReference type="GO" id="GO:0008083">
    <property type="term" value="F:growth factor activity"/>
    <property type="evidence" value="ECO:0007669"/>
    <property type="project" value="UniProtKB-KW"/>
</dbReference>
<keyword evidence="5" id="KW-0202">Cytokine</keyword>
<evidence type="ECO:0000256" key="7">
    <source>
        <dbReference type="ARBA" id="ARBA00022685"/>
    </source>
</evidence>
<dbReference type="PANTHER" id="PTHR11848:SF144">
    <property type="entry name" value="BONE MORPHOGENETIC PROTEIN 3"/>
    <property type="match status" value="1"/>
</dbReference>
<dbReference type="PIRSF" id="PIRSF037403">
    <property type="entry name" value="BMP3/GDF10"/>
    <property type="match status" value="1"/>
</dbReference>
<dbReference type="PANTHER" id="PTHR11848">
    <property type="entry name" value="TGF-BETA FAMILY"/>
    <property type="match status" value="1"/>
</dbReference>
<keyword evidence="12" id="KW-0325">Glycoprotein</keyword>
<feature type="disulfide bond" evidence="13">
    <location>
        <begin position="391"/>
        <end position="458"/>
    </location>
</feature>
<dbReference type="OrthoDB" id="5987191at2759"/>
<dbReference type="CDD" id="cd19393">
    <property type="entry name" value="TGF_beta_BMP3"/>
    <property type="match status" value="1"/>
</dbReference>
<dbReference type="PRINTS" id="PR00669">
    <property type="entry name" value="INHIBINA"/>
</dbReference>
<evidence type="ECO:0000256" key="3">
    <source>
        <dbReference type="ARBA" id="ARBA00013361"/>
    </source>
</evidence>
<dbReference type="CTD" id="651"/>
<evidence type="ECO:0000256" key="16">
    <source>
        <dbReference type="SAM" id="Phobius"/>
    </source>
</evidence>
<dbReference type="FunFam" id="2.10.90.10:FF:000008">
    <property type="entry name" value="Bone morphogenetic protein 3"/>
    <property type="match status" value="1"/>
</dbReference>
<dbReference type="Gene3D" id="2.10.90.10">
    <property type="entry name" value="Cystine-knot cytokines"/>
    <property type="match status" value="1"/>
</dbReference>
<evidence type="ECO:0000256" key="12">
    <source>
        <dbReference type="ARBA" id="ARBA00023180"/>
    </source>
</evidence>